<dbReference type="Pfam" id="PF04542">
    <property type="entry name" value="Sigma70_r2"/>
    <property type="match status" value="1"/>
</dbReference>
<dbReference type="InterPro" id="IPR013325">
    <property type="entry name" value="RNA_pol_sigma_r2"/>
</dbReference>
<evidence type="ECO:0000313" key="2">
    <source>
        <dbReference type="EMBL" id="PAV28371.1"/>
    </source>
</evidence>
<keyword evidence="3" id="KW-1185">Reference proteome</keyword>
<proteinExistence type="predicted"/>
<dbReference type="InterPro" id="IPR014284">
    <property type="entry name" value="RNA_pol_sigma-70_dom"/>
</dbReference>
<dbReference type="OrthoDB" id="9783788at2"/>
<dbReference type="SUPFAM" id="SSF88946">
    <property type="entry name" value="Sigma2 domain of RNA polymerase sigma factors"/>
    <property type="match status" value="1"/>
</dbReference>
<dbReference type="NCBIfam" id="TIGR02937">
    <property type="entry name" value="sigma70-ECF"/>
    <property type="match status" value="1"/>
</dbReference>
<dbReference type="RefSeq" id="WP_095656787.1">
    <property type="nucleotide sequence ID" value="NZ_NPOA01000013.1"/>
</dbReference>
<protein>
    <recommendedName>
        <fullName evidence="1">RNA polymerase sigma-70 region 2 domain-containing protein</fullName>
    </recommendedName>
</protein>
<dbReference type="Proteomes" id="UP000218887">
    <property type="component" value="Unassembled WGS sequence"/>
</dbReference>
<dbReference type="Gene3D" id="1.10.1740.10">
    <property type="match status" value="1"/>
</dbReference>
<gene>
    <name evidence="2" type="ORF">CIL05_17210</name>
</gene>
<feature type="domain" description="RNA polymerase sigma-70 region 2" evidence="1">
    <location>
        <begin position="10"/>
        <end position="75"/>
    </location>
</feature>
<dbReference type="EMBL" id="NPOA01000013">
    <property type="protein sequence ID" value="PAV28371.1"/>
    <property type="molecule type" value="Genomic_DNA"/>
</dbReference>
<name>A0A2A2I8N2_9BACI</name>
<evidence type="ECO:0000259" key="1">
    <source>
        <dbReference type="Pfam" id="PF04542"/>
    </source>
</evidence>
<dbReference type="InterPro" id="IPR013324">
    <property type="entry name" value="RNA_pol_sigma_r3/r4-like"/>
</dbReference>
<sequence>MQKFTFEEIYKQNKQRIHYHIHQLNIHDPHKEYYVEGLTALWHAYKRYDPNKGPMGTYFNYIIRYRLIDRIRKQSLEQTQLKNYLLAYSVSEGVDHSSNTPLRELLLENPVLRTKIKSHLTEKQWKWLYYTIIQDMSYKAIAAKENTTLDVVKGWGREARKKLSSPEIRKNFEGRI</sequence>
<dbReference type="SUPFAM" id="SSF88659">
    <property type="entry name" value="Sigma3 and sigma4 domains of RNA polymerase sigma factors"/>
    <property type="match status" value="1"/>
</dbReference>
<dbReference type="AlphaFoldDB" id="A0A2A2I8N2"/>
<dbReference type="GO" id="GO:0006352">
    <property type="term" value="P:DNA-templated transcription initiation"/>
    <property type="evidence" value="ECO:0007669"/>
    <property type="project" value="InterPro"/>
</dbReference>
<dbReference type="InterPro" id="IPR007627">
    <property type="entry name" value="RNA_pol_sigma70_r2"/>
</dbReference>
<dbReference type="GO" id="GO:0003700">
    <property type="term" value="F:DNA-binding transcription factor activity"/>
    <property type="evidence" value="ECO:0007669"/>
    <property type="project" value="InterPro"/>
</dbReference>
<reference evidence="2 3" key="1">
    <citation type="submission" date="2017-08" db="EMBL/GenBank/DDBJ databases">
        <title>Virgibacillus indicus sp. nov. and Virgibacillus profoundi sp. nov, two moderately halophilic bacteria isolated from marine sediment by using the Microfluidic Streak Plate.</title>
        <authorList>
            <person name="Xu B."/>
            <person name="Hu B."/>
            <person name="Wang J."/>
            <person name="Zhu Y."/>
            <person name="Huang L."/>
            <person name="Du W."/>
            <person name="Huang Y."/>
        </authorList>
    </citation>
    <scope>NUCLEOTIDE SEQUENCE [LARGE SCALE GENOMIC DNA]</scope>
    <source>
        <strain evidence="2 3">IO3-P3-H5</strain>
    </source>
</reference>
<accession>A0A2A2I8N2</accession>
<organism evidence="2 3">
    <name type="scientific">Virgibacillus profundi</name>
    <dbReference type="NCBI Taxonomy" id="2024555"/>
    <lineage>
        <taxon>Bacteria</taxon>
        <taxon>Bacillati</taxon>
        <taxon>Bacillota</taxon>
        <taxon>Bacilli</taxon>
        <taxon>Bacillales</taxon>
        <taxon>Bacillaceae</taxon>
        <taxon>Virgibacillus</taxon>
    </lineage>
</organism>
<evidence type="ECO:0000313" key="3">
    <source>
        <dbReference type="Proteomes" id="UP000218887"/>
    </source>
</evidence>
<comment type="caution">
    <text evidence="2">The sequence shown here is derived from an EMBL/GenBank/DDBJ whole genome shotgun (WGS) entry which is preliminary data.</text>
</comment>